<gene>
    <name evidence="3" type="ORF">H8B09_18685</name>
</gene>
<evidence type="ECO:0000256" key="2">
    <source>
        <dbReference type="SAM" id="Phobius"/>
    </source>
</evidence>
<accession>A0ABR8MYZ7</accession>
<keyword evidence="2" id="KW-0472">Membrane</keyword>
<comment type="caution">
    <text evidence="3">The sequence shown here is derived from an EMBL/GenBank/DDBJ whole genome shotgun (WGS) entry which is preliminary data.</text>
</comment>
<evidence type="ECO:0000313" key="4">
    <source>
        <dbReference type="Proteomes" id="UP000609346"/>
    </source>
</evidence>
<dbReference type="InterPro" id="IPR043748">
    <property type="entry name" value="DUF5693"/>
</dbReference>
<feature type="region of interest" description="Disordered" evidence="1">
    <location>
        <begin position="453"/>
        <end position="476"/>
    </location>
</feature>
<reference evidence="3 4" key="1">
    <citation type="submission" date="2020-09" db="EMBL/GenBank/DDBJ databases">
        <title>Paenibacillus sp. strain PR3 16S rRNA gene Genome sequencing and assembly.</title>
        <authorList>
            <person name="Kim J."/>
        </authorList>
    </citation>
    <scope>NUCLEOTIDE SEQUENCE [LARGE SCALE GENOMIC DNA]</scope>
    <source>
        <strain evidence="3 4">PR3</strain>
    </source>
</reference>
<feature type="transmembrane region" description="Helical" evidence="2">
    <location>
        <begin position="422"/>
        <end position="443"/>
    </location>
</feature>
<feature type="transmembrane region" description="Helical" evidence="2">
    <location>
        <begin position="375"/>
        <end position="402"/>
    </location>
</feature>
<feature type="transmembrane region" description="Helical" evidence="2">
    <location>
        <begin position="575"/>
        <end position="599"/>
    </location>
</feature>
<feature type="transmembrane region" description="Helical" evidence="2">
    <location>
        <begin position="13"/>
        <end position="31"/>
    </location>
</feature>
<organism evidence="3 4">
    <name type="scientific">Paenibacillus terricola</name>
    <dbReference type="NCBI Taxonomy" id="2763503"/>
    <lineage>
        <taxon>Bacteria</taxon>
        <taxon>Bacillati</taxon>
        <taxon>Bacillota</taxon>
        <taxon>Bacilli</taxon>
        <taxon>Bacillales</taxon>
        <taxon>Paenibacillaceae</taxon>
        <taxon>Paenibacillus</taxon>
    </lineage>
</organism>
<keyword evidence="2" id="KW-0812">Transmembrane</keyword>
<name>A0ABR8MYZ7_9BACL</name>
<dbReference type="EMBL" id="JACXZA010000004">
    <property type="protein sequence ID" value="MBD3920800.1"/>
    <property type="molecule type" value="Genomic_DNA"/>
</dbReference>
<keyword evidence="4" id="KW-1185">Reference proteome</keyword>
<sequence>MLQWQLWNRKFRAVLWTLTLIGVIAALPLGMQRWQMEGTSKQIEYVMNYRDIELVASYQYNPSAFIDKQLQQMKEAGVTTMAVFETTLDDLVTAKRLTVYNQSQLALLQGKAANLGLNETYVLFAGNEEAQVLKPLITASFERAGISVAPWAMDGRTGLQISAPIETASLISMNPDPLAMDRIHAAGFRILPRISDRILPYNEDEARAQLQQFKSYGVDRILFDGSAVKGFTDNAELHSLNSFANLLKEEGIGIAAIEGLKAPQSGFNTLAYLTDYNVVRLHSIASTLSTTISPETLKDRFLLAAKDRNIRMFYLNAGASRSLDKGGVVDPLDKLASALQGPDGAIQKLKDFGFPPGPAEPFDVKTASWAKAAKAIVCLGAVSLIALLIGAFANWLTIPAFLLGLVGSGGLYVLSKQTLEQGLALGAAISAPTLSLIWVLNVIRRRTEGTRRNVGGDWGSNNRPQSNAPTGNRGENGKWTSLLGDVFAVGRIKWIFTGLPAGQRFGNAITLFVFASLISMLGIPFVFGLLNNITYSLLLEQFRGVSLLHLAPIFLVALYLFLYMGSSVLENLRKLLSIQITVFWIIAAAILGIVGLYYLSRTGNEGQASSLEMMMRNTLETTFGVRPRFKEFALAHPLLLLGLFLSLRYRAAWVLVVVGSIGQLSMVDTFAHIHTPLQISLIRDLLGLCIGAAIGCVLIAVWQLGEGVWRRWVRPAIVKSVG</sequence>
<dbReference type="RefSeq" id="WP_191205066.1">
    <property type="nucleotide sequence ID" value="NZ_JACXZA010000004.1"/>
</dbReference>
<feature type="transmembrane region" description="Helical" evidence="2">
    <location>
        <begin position="685"/>
        <end position="705"/>
    </location>
</feature>
<proteinExistence type="predicted"/>
<feature type="transmembrane region" description="Helical" evidence="2">
    <location>
        <begin position="508"/>
        <end position="530"/>
    </location>
</feature>
<dbReference type="Pfam" id="PF18949">
    <property type="entry name" value="DUF5693"/>
    <property type="match status" value="1"/>
</dbReference>
<feature type="transmembrane region" description="Helical" evidence="2">
    <location>
        <begin position="542"/>
        <end position="563"/>
    </location>
</feature>
<evidence type="ECO:0000256" key="1">
    <source>
        <dbReference type="SAM" id="MobiDB-lite"/>
    </source>
</evidence>
<evidence type="ECO:0000313" key="3">
    <source>
        <dbReference type="EMBL" id="MBD3920800.1"/>
    </source>
</evidence>
<protein>
    <submittedName>
        <fullName evidence="3">Uncharacterized protein</fullName>
    </submittedName>
</protein>
<feature type="compositionally biased region" description="Polar residues" evidence="1">
    <location>
        <begin position="459"/>
        <end position="470"/>
    </location>
</feature>
<keyword evidence="2" id="KW-1133">Transmembrane helix</keyword>
<feature type="transmembrane region" description="Helical" evidence="2">
    <location>
        <begin position="651"/>
        <end position="673"/>
    </location>
</feature>
<dbReference type="Proteomes" id="UP000609346">
    <property type="component" value="Unassembled WGS sequence"/>
</dbReference>